<keyword evidence="2" id="KW-1185">Reference proteome</keyword>
<feature type="non-terminal residue" evidence="1">
    <location>
        <position position="1"/>
    </location>
</feature>
<dbReference type="Proteomes" id="UP001321760">
    <property type="component" value="Unassembled WGS sequence"/>
</dbReference>
<protein>
    <recommendedName>
        <fullName evidence="3">SWIM-type domain-containing protein</fullName>
    </recommendedName>
</protein>
<organism evidence="1 2">
    <name type="scientific">Podospora aff. communis PSN243</name>
    <dbReference type="NCBI Taxonomy" id="3040156"/>
    <lineage>
        <taxon>Eukaryota</taxon>
        <taxon>Fungi</taxon>
        <taxon>Dikarya</taxon>
        <taxon>Ascomycota</taxon>
        <taxon>Pezizomycotina</taxon>
        <taxon>Sordariomycetes</taxon>
        <taxon>Sordariomycetidae</taxon>
        <taxon>Sordariales</taxon>
        <taxon>Podosporaceae</taxon>
        <taxon>Podospora</taxon>
    </lineage>
</organism>
<name>A0AAV9H5K1_9PEZI</name>
<reference evidence="1" key="1">
    <citation type="journal article" date="2023" name="Mol. Phylogenet. Evol.">
        <title>Genome-scale phylogeny and comparative genomics of the fungal order Sordariales.</title>
        <authorList>
            <person name="Hensen N."/>
            <person name="Bonometti L."/>
            <person name="Westerberg I."/>
            <person name="Brannstrom I.O."/>
            <person name="Guillou S."/>
            <person name="Cros-Aarteil S."/>
            <person name="Calhoun S."/>
            <person name="Haridas S."/>
            <person name="Kuo A."/>
            <person name="Mondo S."/>
            <person name="Pangilinan J."/>
            <person name="Riley R."/>
            <person name="LaButti K."/>
            <person name="Andreopoulos B."/>
            <person name="Lipzen A."/>
            <person name="Chen C."/>
            <person name="Yan M."/>
            <person name="Daum C."/>
            <person name="Ng V."/>
            <person name="Clum A."/>
            <person name="Steindorff A."/>
            <person name="Ohm R.A."/>
            <person name="Martin F."/>
            <person name="Silar P."/>
            <person name="Natvig D.O."/>
            <person name="Lalanne C."/>
            <person name="Gautier V."/>
            <person name="Ament-Velasquez S.L."/>
            <person name="Kruys A."/>
            <person name="Hutchinson M.I."/>
            <person name="Powell A.J."/>
            <person name="Barry K."/>
            <person name="Miller A.N."/>
            <person name="Grigoriev I.V."/>
            <person name="Debuchy R."/>
            <person name="Gladieux P."/>
            <person name="Hiltunen Thoren M."/>
            <person name="Johannesson H."/>
        </authorList>
    </citation>
    <scope>NUCLEOTIDE SEQUENCE</scope>
    <source>
        <strain evidence="1">PSN243</strain>
    </source>
</reference>
<comment type="caution">
    <text evidence="1">The sequence shown here is derived from an EMBL/GenBank/DDBJ whole genome shotgun (WGS) entry which is preliminary data.</text>
</comment>
<accession>A0AAV9H5K1</accession>
<sequence>PPATPYPRLWRCHQCRSIYRLGCTRRCLECSHIFCTGPVPDKKKGKKQKGPCRAEFDYGGWAAWGSYRRSRPSVGDIDVDKFATYTYEYESTYGTSEKGWVRLPSEEVDEVNRRKEGMYMRREHDCWKHCDFPSECRHAMYAACVE</sequence>
<evidence type="ECO:0000313" key="1">
    <source>
        <dbReference type="EMBL" id="KAK4455270.1"/>
    </source>
</evidence>
<feature type="non-terminal residue" evidence="1">
    <location>
        <position position="146"/>
    </location>
</feature>
<dbReference type="EMBL" id="MU865914">
    <property type="protein sequence ID" value="KAK4455270.1"/>
    <property type="molecule type" value="Genomic_DNA"/>
</dbReference>
<evidence type="ECO:0008006" key="3">
    <source>
        <dbReference type="Google" id="ProtNLM"/>
    </source>
</evidence>
<dbReference type="AlphaFoldDB" id="A0AAV9H5K1"/>
<gene>
    <name evidence="1" type="ORF">QBC34DRAFT_275732</name>
</gene>
<proteinExistence type="predicted"/>
<reference evidence="1" key="2">
    <citation type="submission" date="2023-05" db="EMBL/GenBank/DDBJ databases">
        <authorList>
            <consortium name="Lawrence Berkeley National Laboratory"/>
            <person name="Steindorff A."/>
            <person name="Hensen N."/>
            <person name="Bonometti L."/>
            <person name="Westerberg I."/>
            <person name="Brannstrom I.O."/>
            <person name="Guillou S."/>
            <person name="Cros-Aarteil S."/>
            <person name="Calhoun S."/>
            <person name="Haridas S."/>
            <person name="Kuo A."/>
            <person name="Mondo S."/>
            <person name="Pangilinan J."/>
            <person name="Riley R."/>
            <person name="Labutti K."/>
            <person name="Andreopoulos B."/>
            <person name="Lipzen A."/>
            <person name="Chen C."/>
            <person name="Yanf M."/>
            <person name="Daum C."/>
            <person name="Ng V."/>
            <person name="Clum A."/>
            <person name="Ohm R."/>
            <person name="Martin F."/>
            <person name="Silar P."/>
            <person name="Natvig D."/>
            <person name="Lalanne C."/>
            <person name="Gautier V."/>
            <person name="Ament-Velasquez S.L."/>
            <person name="Kruys A."/>
            <person name="Hutchinson M.I."/>
            <person name="Powell A.J."/>
            <person name="Barry K."/>
            <person name="Miller A.N."/>
            <person name="Grigoriev I.V."/>
            <person name="Debuchy R."/>
            <person name="Gladieux P."/>
            <person name="Thoren M.H."/>
            <person name="Johannesson H."/>
        </authorList>
    </citation>
    <scope>NUCLEOTIDE SEQUENCE</scope>
    <source>
        <strain evidence="1">PSN243</strain>
    </source>
</reference>
<evidence type="ECO:0000313" key="2">
    <source>
        <dbReference type="Proteomes" id="UP001321760"/>
    </source>
</evidence>